<feature type="compositionally biased region" description="Basic and acidic residues" evidence="1">
    <location>
        <begin position="38"/>
        <end position="50"/>
    </location>
</feature>
<dbReference type="Proteomes" id="UP000245942">
    <property type="component" value="Unassembled WGS sequence"/>
</dbReference>
<evidence type="ECO:0000256" key="1">
    <source>
        <dbReference type="SAM" id="MobiDB-lite"/>
    </source>
</evidence>
<accession>A0A316U8N5</accession>
<evidence type="ECO:0000313" key="2">
    <source>
        <dbReference type="EMBL" id="PWN19345.1"/>
    </source>
</evidence>
<feature type="region of interest" description="Disordered" evidence="1">
    <location>
        <begin position="38"/>
        <end position="76"/>
    </location>
</feature>
<evidence type="ECO:0000313" key="3">
    <source>
        <dbReference type="Proteomes" id="UP000245942"/>
    </source>
</evidence>
<proteinExistence type="predicted"/>
<dbReference type="RefSeq" id="XP_025346505.1">
    <property type="nucleotide sequence ID" value="XM_025494484.1"/>
</dbReference>
<keyword evidence="3" id="KW-1185">Reference proteome</keyword>
<sequence>MANVTFTDHDCPTVRAPQVLLESSSQLDRETGCRCPRYGERSDDDEHRPFASDAASDLYGGSQDTSGDSQVEKARSAASMSSLQLVSQVVDAAGTVYSGKRDDGQQNENCLAGPHDTIDPPFGALWHQQWQSLDDEQDLVVKTAASALAQGLHARTQTSVTGTADAQSSLFGFLVNDESLLGIALRLQMIEHRRERMWEQWEEVLHRRETRQWLEREEARMG</sequence>
<protein>
    <submittedName>
        <fullName evidence="2">Uncharacterized protein</fullName>
    </submittedName>
</protein>
<organism evidence="2 3">
    <name type="scientific">Pseudomicrostroma glucosiphilum</name>
    <dbReference type="NCBI Taxonomy" id="1684307"/>
    <lineage>
        <taxon>Eukaryota</taxon>
        <taxon>Fungi</taxon>
        <taxon>Dikarya</taxon>
        <taxon>Basidiomycota</taxon>
        <taxon>Ustilaginomycotina</taxon>
        <taxon>Exobasidiomycetes</taxon>
        <taxon>Microstromatales</taxon>
        <taxon>Microstromatales incertae sedis</taxon>
        <taxon>Pseudomicrostroma</taxon>
    </lineage>
</organism>
<reference evidence="2 3" key="1">
    <citation type="journal article" date="2018" name="Mol. Biol. Evol.">
        <title>Broad Genomic Sampling Reveals a Smut Pathogenic Ancestry of the Fungal Clade Ustilaginomycotina.</title>
        <authorList>
            <person name="Kijpornyongpan T."/>
            <person name="Mondo S.J."/>
            <person name="Barry K."/>
            <person name="Sandor L."/>
            <person name="Lee J."/>
            <person name="Lipzen A."/>
            <person name="Pangilinan J."/>
            <person name="LaButti K."/>
            <person name="Hainaut M."/>
            <person name="Henrissat B."/>
            <person name="Grigoriev I.V."/>
            <person name="Spatafora J.W."/>
            <person name="Aime M.C."/>
        </authorList>
    </citation>
    <scope>NUCLEOTIDE SEQUENCE [LARGE SCALE GENOMIC DNA]</scope>
    <source>
        <strain evidence="2 3">MCA 4718</strain>
    </source>
</reference>
<dbReference type="EMBL" id="KZ819332">
    <property type="protein sequence ID" value="PWN19345.1"/>
    <property type="molecule type" value="Genomic_DNA"/>
</dbReference>
<name>A0A316U8N5_9BASI</name>
<gene>
    <name evidence="2" type="ORF">BCV69DRAFT_300664</name>
</gene>
<dbReference type="GeneID" id="37016218"/>
<dbReference type="AlphaFoldDB" id="A0A316U8N5"/>